<dbReference type="InterPro" id="IPR002347">
    <property type="entry name" value="SDR_fam"/>
</dbReference>
<dbReference type="NCBIfam" id="NF005559">
    <property type="entry name" value="PRK07231.1"/>
    <property type="match status" value="1"/>
</dbReference>
<proteinExistence type="inferred from homology"/>
<comment type="similarity">
    <text evidence="1">Belongs to the short-chain dehydrogenases/reductases (SDR) family.</text>
</comment>
<dbReference type="PRINTS" id="PR00081">
    <property type="entry name" value="GDHRDH"/>
</dbReference>
<dbReference type="PRINTS" id="PR00080">
    <property type="entry name" value="SDRFAMILY"/>
</dbReference>
<protein>
    <submittedName>
        <fullName evidence="3">Oxidoreductase</fullName>
    </submittedName>
</protein>
<dbReference type="GO" id="GO:0008206">
    <property type="term" value="P:bile acid metabolic process"/>
    <property type="evidence" value="ECO:0007669"/>
    <property type="project" value="UniProtKB-ARBA"/>
</dbReference>
<dbReference type="AlphaFoldDB" id="A0A163ETQ2"/>
<evidence type="ECO:0000256" key="2">
    <source>
        <dbReference type="ARBA" id="ARBA00023002"/>
    </source>
</evidence>
<organism evidence="3 4">
    <name type="scientific">Paenibacillus glucanolyticus</name>
    <dbReference type="NCBI Taxonomy" id="59843"/>
    <lineage>
        <taxon>Bacteria</taxon>
        <taxon>Bacillati</taxon>
        <taxon>Bacillota</taxon>
        <taxon>Bacilli</taxon>
        <taxon>Bacillales</taxon>
        <taxon>Paenibacillaceae</taxon>
        <taxon>Paenibacillus</taxon>
    </lineage>
</organism>
<dbReference type="GO" id="GO:0016491">
    <property type="term" value="F:oxidoreductase activity"/>
    <property type="evidence" value="ECO:0007669"/>
    <property type="project" value="UniProtKB-KW"/>
</dbReference>
<dbReference type="Pfam" id="PF13561">
    <property type="entry name" value="adh_short_C2"/>
    <property type="match status" value="1"/>
</dbReference>
<dbReference type="InterPro" id="IPR020904">
    <property type="entry name" value="Sc_DH/Rdtase_CS"/>
</dbReference>
<name>A0A163ETQ2_9BACL</name>
<sequence>MSKFDGKVIVITGAAGGIGAAAAKKLAEQGASLALVDLNLEAVQRVISDLGIDDSRAIALQANVAKEEEVKAYVDATIEKFGKIDGFFNNAGIEGITANVEDYPTETFEMVFNVNVKGAFLGLKYIVPVMKKQGYGSIVNTSSGAGLIGSPGFVGYNSSKHAVMGMTKVVALEAAPFGVRVNAVAPGVINTRMMRQIEKNTVPEDAEGAKEAFGAAVPLGRYGEAEEVASVAVFLLSDDASYVTQSIYTVDGGQINQ</sequence>
<dbReference type="Gene3D" id="3.40.50.720">
    <property type="entry name" value="NAD(P)-binding Rossmann-like Domain"/>
    <property type="match status" value="1"/>
</dbReference>
<dbReference type="STRING" id="59843.A3958_00730"/>
<evidence type="ECO:0000313" key="4">
    <source>
        <dbReference type="Proteomes" id="UP000076796"/>
    </source>
</evidence>
<gene>
    <name evidence="3" type="ORF">AWU65_28455</name>
</gene>
<evidence type="ECO:0000313" key="3">
    <source>
        <dbReference type="EMBL" id="KZS44009.1"/>
    </source>
</evidence>
<dbReference type="KEGG" id="pglu:A3958_00730"/>
<keyword evidence="4" id="KW-1185">Reference proteome</keyword>
<dbReference type="InterPro" id="IPR036291">
    <property type="entry name" value="NAD(P)-bd_dom_sf"/>
</dbReference>
<reference evidence="3" key="1">
    <citation type="journal article" date="2016" name="Genome Announc.">
        <title>Draft genomes of two strains of Paenibacillus glucanolyticus with capability to degrade lignocellulose.</title>
        <authorList>
            <person name="Mathews S.L."/>
            <person name="Pawlak J."/>
            <person name="Grunden A.M."/>
        </authorList>
    </citation>
    <scope>NUCLEOTIDE SEQUENCE [LARGE SCALE GENOMIC DNA]</scope>
    <source>
        <strain evidence="3">SLM1</strain>
    </source>
</reference>
<dbReference type="OrthoDB" id="306388at2"/>
<dbReference type="PANTHER" id="PTHR24321:SF8">
    <property type="entry name" value="ESTRADIOL 17-BETA-DEHYDROGENASE 8-RELATED"/>
    <property type="match status" value="1"/>
</dbReference>
<dbReference type="PROSITE" id="PS00061">
    <property type="entry name" value="ADH_SHORT"/>
    <property type="match status" value="1"/>
</dbReference>
<keyword evidence="2" id="KW-0560">Oxidoreductase</keyword>
<comment type="caution">
    <text evidence="3">The sequence shown here is derived from an EMBL/GenBank/DDBJ whole genome shotgun (WGS) entry which is preliminary data.</text>
</comment>
<dbReference type="FunFam" id="3.40.50.720:FF:000084">
    <property type="entry name" value="Short-chain dehydrogenase reductase"/>
    <property type="match status" value="1"/>
</dbReference>
<dbReference type="EMBL" id="LWMH01000002">
    <property type="protein sequence ID" value="KZS44009.1"/>
    <property type="molecule type" value="Genomic_DNA"/>
</dbReference>
<evidence type="ECO:0000256" key="1">
    <source>
        <dbReference type="ARBA" id="ARBA00006484"/>
    </source>
</evidence>
<dbReference type="PANTHER" id="PTHR24321">
    <property type="entry name" value="DEHYDROGENASES, SHORT CHAIN"/>
    <property type="match status" value="1"/>
</dbReference>
<accession>A0A163ETQ2</accession>
<dbReference type="GeneID" id="97554422"/>
<dbReference type="Proteomes" id="UP000076796">
    <property type="component" value="Unassembled WGS sequence"/>
</dbReference>
<dbReference type="RefSeq" id="WP_036641677.1">
    <property type="nucleotide sequence ID" value="NZ_CBCSBX010000008.1"/>
</dbReference>
<dbReference type="SUPFAM" id="SSF51735">
    <property type="entry name" value="NAD(P)-binding Rossmann-fold domains"/>
    <property type="match status" value="1"/>
</dbReference>